<dbReference type="EMBL" id="JAATJB010000002">
    <property type="protein sequence ID" value="NJB96374.1"/>
    <property type="molecule type" value="Genomic_DNA"/>
</dbReference>
<proteinExistence type="predicted"/>
<dbReference type="AlphaFoldDB" id="A0A7X5XW18"/>
<evidence type="ECO:0008006" key="4">
    <source>
        <dbReference type="Google" id="ProtNLM"/>
    </source>
</evidence>
<evidence type="ECO:0000313" key="3">
    <source>
        <dbReference type="Proteomes" id="UP000531251"/>
    </source>
</evidence>
<organism evidence="2 3">
    <name type="scientific">Sphingomonas trueperi</name>
    <dbReference type="NCBI Taxonomy" id="53317"/>
    <lineage>
        <taxon>Bacteria</taxon>
        <taxon>Pseudomonadati</taxon>
        <taxon>Pseudomonadota</taxon>
        <taxon>Alphaproteobacteria</taxon>
        <taxon>Sphingomonadales</taxon>
        <taxon>Sphingomonadaceae</taxon>
        <taxon>Sphingomonas</taxon>
    </lineage>
</organism>
<dbReference type="RefSeq" id="WP_125977517.1">
    <property type="nucleotide sequence ID" value="NZ_BAAADY010000039.1"/>
</dbReference>
<sequence length="182" mass="20440">MSVLARVLIVGAAVGLATMIAQHVRVRVQRDESGWKQLKPGFLIYFMLFGCASFVVLAGSALITSDPMQPDAQEQNFYALLVLIGFALAGAYPVWIAYGRCVMWKGSMILVRSWTGKERLFLISELVSVQRSEISEDYRLVFQSGETLRFSTNLRGAARFILDIEYYRDSIEHKDQSSQTAT</sequence>
<feature type="transmembrane region" description="Helical" evidence="1">
    <location>
        <begin position="77"/>
        <end position="98"/>
    </location>
</feature>
<feature type="transmembrane region" description="Helical" evidence="1">
    <location>
        <begin position="6"/>
        <end position="21"/>
    </location>
</feature>
<keyword evidence="1" id="KW-1133">Transmembrane helix</keyword>
<feature type="transmembrane region" description="Helical" evidence="1">
    <location>
        <begin position="42"/>
        <end position="65"/>
    </location>
</feature>
<keyword evidence="1" id="KW-0472">Membrane</keyword>
<accession>A0A7X5XW18</accession>
<evidence type="ECO:0000256" key="1">
    <source>
        <dbReference type="SAM" id="Phobius"/>
    </source>
</evidence>
<gene>
    <name evidence="2" type="ORF">GGR89_000674</name>
</gene>
<comment type="caution">
    <text evidence="2">The sequence shown here is derived from an EMBL/GenBank/DDBJ whole genome shotgun (WGS) entry which is preliminary data.</text>
</comment>
<protein>
    <recommendedName>
        <fullName evidence="4">PH (Pleckstrin Homology) domain-containing protein</fullName>
    </recommendedName>
</protein>
<evidence type="ECO:0000313" key="2">
    <source>
        <dbReference type="EMBL" id="NJB96374.1"/>
    </source>
</evidence>
<keyword evidence="1" id="KW-0812">Transmembrane</keyword>
<reference evidence="2 3" key="1">
    <citation type="submission" date="2020-03" db="EMBL/GenBank/DDBJ databases">
        <title>Genomic Encyclopedia of Type Strains, Phase IV (KMG-IV): sequencing the most valuable type-strain genomes for metagenomic binning, comparative biology and taxonomic classification.</title>
        <authorList>
            <person name="Goeker M."/>
        </authorList>
    </citation>
    <scope>NUCLEOTIDE SEQUENCE [LARGE SCALE GENOMIC DNA]</scope>
    <source>
        <strain evidence="2 3">DSM 7225</strain>
    </source>
</reference>
<name>A0A7X5XW18_9SPHN</name>
<dbReference type="Proteomes" id="UP000531251">
    <property type="component" value="Unassembled WGS sequence"/>
</dbReference>
<keyword evidence="3" id="KW-1185">Reference proteome</keyword>